<dbReference type="Gene3D" id="1.10.10.10">
    <property type="entry name" value="Winged helix-like DNA-binding domain superfamily/Winged helix DNA-binding domain"/>
    <property type="match status" value="1"/>
</dbReference>
<dbReference type="InterPro" id="IPR000847">
    <property type="entry name" value="LysR_HTH_N"/>
</dbReference>
<keyword evidence="2" id="KW-0805">Transcription regulation</keyword>
<keyword evidence="3" id="KW-0238">DNA-binding</keyword>
<evidence type="ECO:0000313" key="6">
    <source>
        <dbReference type="EMBL" id="NYG31395.1"/>
    </source>
</evidence>
<keyword evidence="4" id="KW-0804">Transcription</keyword>
<evidence type="ECO:0000256" key="1">
    <source>
        <dbReference type="ARBA" id="ARBA00009437"/>
    </source>
</evidence>
<dbReference type="PRINTS" id="PR00039">
    <property type="entry name" value="HTHLYSR"/>
</dbReference>
<dbReference type="Proteomes" id="UP000518288">
    <property type="component" value="Unassembled WGS sequence"/>
</dbReference>
<accession>A0A7Y9UI67</accession>
<evidence type="ECO:0000259" key="5">
    <source>
        <dbReference type="PROSITE" id="PS50931"/>
    </source>
</evidence>
<sequence>MRDRLPPLPLFRTFEAAARHLSFKQAADELCVTPAAVSQQIKALETHLGVPLFLRLTRALRLSEQGAAMLPSVQAAFGCLDEAVRRAGVVQTGGRLTVVAPPSFASHWLVPRLPAFHAAHPEIELHLASRADTVDSGGEAAVLAALDRPAGDEGCAMAIVYGAGHHAGCRVDALLAPELVPVCAPGLATAARPLHTPADLCRQVLIHSDIYGSTGRSGQPWGWPQWLQAAGVDTPVATPGRHFSDAMLAIEAALAGQGVALAARPMVAPSLAAGTLVAPFPVAIRSPYTYWLVARADVARRPAAVAFRQWVVAQAALDAISP</sequence>
<comment type="caution">
    <text evidence="6">The sequence shown here is derived from an EMBL/GenBank/DDBJ whole genome shotgun (WGS) entry which is preliminary data.</text>
</comment>
<dbReference type="EMBL" id="JACCFH010000001">
    <property type="protein sequence ID" value="NYG31395.1"/>
    <property type="molecule type" value="Genomic_DNA"/>
</dbReference>
<dbReference type="InterPro" id="IPR058163">
    <property type="entry name" value="LysR-type_TF_proteobact-type"/>
</dbReference>
<dbReference type="PANTHER" id="PTHR30537:SF26">
    <property type="entry name" value="GLYCINE CLEAVAGE SYSTEM TRANSCRIPTIONAL ACTIVATOR"/>
    <property type="match status" value="1"/>
</dbReference>
<dbReference type="InterPro" id="IPR036388">
    <property type="entry name" value="WH-like_DNA-bd_sf"/>
</dbReference>
<proteinExistence type="inferred from homology"/>
<dbReference type="SUPFAM" id="SSF53850">
    <property type="entry name" value="Periplasmic binding protein-like II"/>
    <property type="match status" value="1"/>
</dbReference>
<dbReference type="AlphaFoldDB" id="A0A7Y9UI67"/>
<dbReference type="RefSeq" id="WP_179632393.1">
    <property type="nucleotide sequence ID" value="NZ_JACCFH010000001.1"/>
</dbReference>
<name>A0A7Y9UI67_9BURK</name>
<dbReference type="InterPro" id="IPR036390">
    <property type="entry name" value="WH_DNA-bd_sf"/>
</dbReference>
<gene>
    <name evidence="6" type="ORF">BDD16_000381</name>
</gene>
<organism evidence="6 7">
    <name type="scientific">Sphaerotilus montanus</name>
    <dbReference type="NCBI Taxonomy" id="522889"/>
    <lineage>
        <taxon>Bacteria</taxon>
        <taxon>Pseudomonadati</taxon>
        <taxon>Pseudomonadota</taxon>
        <taxon>Betaproteobacteria</taxon>
        <taxon>Burkholderiales</taxon>
        <taxon>Sphaerotilaceae</taxon>
        <taxon>Sphaerotilus</taxon>
    </lineage>
</organism>
<dbReference type="Gene3D" id="3.40.190.10">
    <property type="entry name" value="Periplasmic binding protein-like II"/>
    <property type="match status" value="2"/>
</dbReference>
<dbReference type="SUPFAM" id="SSF46785">
    <property type="entry name" value="Winged helix' DNA-binding domain"/>
    <property type="match status" value="1"/>
</dbReference>
<keyword evidence="7" id="KW-1185">Reference proteome</keyword>
<evidence type="ECO:0000256" key="2">
    <source>
        <dbReference type="ARBA" id="ARBA00023015"/>
    </source>
</evidence>
<evidence type="ECO:0000256" key="4">
    <source>
        <dbReference type="ARBA" id="ARBA00023163"/>
    </source>
</evidence>
<dbReference type="GO" id="GO:0006351">
    <property type="term" value="P:DNA-templated transcription"/>
    <property type="evidence" value="ECO:0007669"/>
    <property type="project" value="TreeGrafter"/>
</dbReference>
<evidence type="ECO:0000256" key="3">
    <source>
        <dbReference type="ARBA" id="ARBA00023125"/>
    </source>
</evidence>
<feature type="domain" description="HTH lysR-type" evidence="5">
    <location>
        <begin position="6"/>
        <end position="63"/>
    </location>
</feature>
<evidence type="ECO:0000313" key="7">
    <source>
        <dbReference type="Proteomes" id="UP000518288"/>
    </source>
</evidence>
<dbReference type="CDD" id="cd08432">
    <property type="entry name" value="PBP2_GcdR_TrpI_HvrB_AmpR_like"/>
    <property type="match status" value="1"/>
</dbReference>
<dbReference type="GO" id="GO:0003700">
    <property type="term" value="F:DNA-binding transcription factor activity"/>
    <property type="evidence" value="ECO:0007669"/>
    <property type="project" value="InterPro"/>
</dbReference>
<dbReference type="Pfam" id="PF03466">
    <property type="entry name" value="LysR_substrate"/>
    <property type="match status" value="1"/>
</dbReference>
<reference evidence="6 7" key="1">
    <citation type="submission" date="2020-07" db="EMBL/GenBank/DDBJ databases">
        <title>Genomic Encyclopedia of Archaeal and Bacterial Type Strains, Phase II (KMG-II): from individual species to whole genera.</title>
        <authorList>
            <person name="Goeker M."/>
        </authorList>
    </citation>
    <scope>NUCLEOTIDE SEQUENCE [LARGE SCALE GENOMIC DNA]</scope>
    <source>
        <strain evidence="6 7">DSM 21226</strain>
    </source>
</reference>
<dbReference type="PROSITE" id="PS50931">
    <property type="entry name" value="HTH_LYSR"/>
    <property type="match status" value="1"/>
</dbReference>
<protein>
    <submittedName>
        <fullName evidence="6">LysR family glycine cleavage system transcriptional activator</fullName>
    </submittedName>
</protein>
<dbReference type="GO" id="GO:0043565">
    <property type="term" value="F:sequence-specific DNA binding"/>
    <property type="evidence" value="ECO:0007669"/>
    <property type="project" value="TreeGrafter"/>
</dbReference>
<dbReference type="PANTHER" id="PTHR30537">
    <property type="entry name" value="HTH-TYPE TRANSCRIPTIONAL REGULATOR"/>
    <property type="match status" value="1"/>
</dbReference>
<comment type="similarity">
    <text evidence="1">Belongs to the LysR transcriptional regulatory family.</text>
</comment>
<dbReference type="InterPro" id="IPR005119">
    <property type="entry name" value="LysR_subst-bd"/>
</dbReference>
<dbReference type="Pfam" id="PF00126">
    <property type="entry name" value="HTH_1"/>
    <property type="match status" value="1"/>
</dbReference>